<evidence type="ECO:0000313" key="1">
    <source>
        <dbReference type="Proteomes" id="UP000675920"/>
    </source>
</evidence>
<dbReference type="Proteomes" id="UP000675920">
    <property type="component" value="Unplaced"/>
</dbReference>
<dbReference type="InterPro" id="IPR019600">
    <property type="entry name" value="Hemin_uptake_protein_HemP"/>
</dbReference>
<gene>
    <name evidence="2" type="primary">hemP</name>
</gene>
<name>A0A8B6X7C9_9BURK</name>
<organism evidence="1 2">
    <name type="scientific">Derxia gummosa DSM 723</name>
    <dbReference type="NCBI Taxonomy" id="1121388"/>
    <lineage>
        <taxon>Bacteria</taxon>
        <taxon>Pseudomonadati</taxon>
        <taxon>Pseudomonadota</taxon>
        <taxon>Betaproteobacteria</taxon>
        <taxon>Burkholderiales</taxon>
        <taxon>Alcaligenaceae</taxon>
        <taxon>Derxia</taxon>
    </lineage>
</organism>
<accession>A0A8B6X7C9</accession>
<evidence type="ECO:0000313" key="2">
    <source>
        <dbReference type="RefSeq" id="WP_034411480.1"/>
    </source>
</evidence>
<sequence length="69" mass="7491">MTASTAQDPSCLAPGAEALFTTALVRPATGGRRLSSAELFEQTREIEIEHNGAIYRLRITSMGRLILTK</sequence>
<reference evidence="2" key="2">
    <citation type="submission" date="2025-08" db="UniProtKB">
        <authorList>
            <consortium name="RefSeq"/>
        </authorList>
    </citation>
    <scope>IDENTIFICATION</scope>
</reference>
<dbReference type="Pfam" id="PF10636">
    <property type="entry name" value="hemP"/>
    <property type="match status" value="1"/>
</dbReference>
<proteinExistence type="predicted"/>
<dbReference type="Gene3D" id="2.10.70.10">
    <property type="entry name" value="Complement Module, domain 1"/>
    <property type="match status" value="1"/>
</dbReference>
<dbReference type="AlphaFoldDB" id="A0A8B6X7C9"/>
<reference evidence="2" key="1">
    <citation type="journal article" date="1992" name="EMBO J.">
        <title>Hemin uptake system of Yersinia enterocolitica: similarities with other TonB-dependent systems in Gram-negative bacteria.</title>
        <authorList>
            <person name="Stojiljkovic I."/>
            <person name="Hantke K."/>
        </authorList>
    </citation>
    <scope>NUCLEOTIDE SEQUENCE</scope>
</reference>
<dbReference type="RefSeq" id="WP_034411480.1">
    <property type="nucleotide sequence ID" value="NZ_AXWS01000013.1"/>
</dbReference>
<protein>
    <submittedName>
        <fullName evidence="2">Hemin uptake protein HemP</fullName>
    </submittedName>
</protein>
<keyword evidence="1" id="KW-1185">Reference proteome</keyword>